<dbReference type="Proteomes" id="UP000225889">
    <property type="component" value="Unassembled WGS sequence"/>
</dbReference>
<comment type="caution">
    <text evidence="3">The sequence shown here is derived from an EMBL/GenBank/DDBJ whole genome shotgun (WGS) entry which is preliminary data.</text>
</comment>
<dbReference type="PROSITE" id="PS50937">
    <property type="entry name" value="HTH_MERR_2"/>
    <property type="match status" value="1"/>
</dbReference>
<dbReference type="PANTHER" id="PTHR30204:SF90">
    <property type="entry name" value="HTH-TYPE TRANSCRIPTIONAL ACTIVATOR MTA"/>
    <property type="match status" value="1"/>
</dbReference>
<dbReference type="GO" id="GO:0003700">
    <property type="term" value="F:DNA-binding transcription factor activity"/>
    <property type="evidence" value="ECO:0007669"/>
    <property type="project" value="InterPro"/>
</dbReference>
<keyword evidence="1" id="KW-0238">DNA-binding</keyword>
<dbReference type="EMBL" id="PDYF01000017">
    <property type="protein sequence ID" value="PHU34574.1"/>
    <property type="molecule type" value="Genomic_DNA"/>
</dbReference>
<evidence type="ECO:0000313" key="4">
    <source>
        <dbReference type="Proteomes" id="UP000225889"/>
    </source>
</evidence>
<dbReference type="GO" id="GO:0003677">
    <property type="term" value="F:DNA binding"/>
    <property type="evidence" value="ECO:0007669"/>
    <property type="project" value="UniProtKB-KW"/>
</dbReference>
<dbReference type="PANTHER" id="PTHR30204">
    <property type="entry name" value="REDOX-CYCLING DRUG-SENSING TRANSCRIPTIONAL ACTIVATOR SOXR"/>
    <property type="match status" value="1"/>
</dbReference>
<accession>A0A2G3DUA6</accession>
<evidence type="ECO:0000256" key="1">
    <source>
        <dbReference type="ARBA" id="ARBA00023125"/>
    </source>
</evidence>
<dbReference type="SMART" id="SM00422">
    <property type="entry name" value="HTH_MERR"/>
    <property type="match status" value="1"/>
</dbReference>
<organism evidence="3 4">
    <name type="scientific">Pseudobutyrivibrio ruminis</name>
    <dbReference type="NCBI Taxonomy" id="46206"/>
    <lineage>
        <taxon>Bacteria</taxon>
        <taxon>Bacillati</taxon>
        <taxon>Bacillota</taxon>
        <taxon>Clostridia</taxon>
        <taxon>Lachnospirales</taxon>
        <taxon>Lachnospiraceae</taxon>
        <taxon>Pseudobutyrivibrio</taxon>
    </lineage>
</organism>
<dbReference type="InterPro" id="IPR000551">
    <property type="entry name" value="MerR-type_HTH_dom"/>
</dbReference>
<dbReference type="SUPFAM" id="SSF89082">
    <property type="entry name" value="Antibiotic binding domain of TipA-like multidrug resistance regulators"/>
    <property type="match status" value="1"/>
</dbReference>
<dbReference type="InterPro" id="IPR009061">
    <property type="entry name" value="DNA-bd_dom_put_sf"/>
</dbReference>
<reference evidence="3 4" key="1">
    <citation type="submission" date="2017-10" db="EMBL/GenBank/DDBJ databases">
        <title>Resolving the taxonomy of Roseburia spp., Eubacterium rectale and Agathobacter spp. through phylogenomic analysis.</title>
        <authorList>
            <person name="Sheridan P.O."/>
            <person name="Walker A.W."/>
            <person name="Duncan S.H."/>
            <person name="Scott K.P."/>
            <person name="Toole P.W.O."/>
            <person name="Luis P."/>
            <person name="Flint H.J."/>
        </authorList>
    </citation>
    <scope>NUCLEOTIDE SEQUENCE [LARGE SCALE GENOMIC DNA]</scope>
    <source>
        <strain evidence="3 4">JK626</strain>
    </source>
</reference>
<evidence type="ECO:0000259" key="2">
    <source>
        <dbReference type="PROSITE" id="PS50937"/>
    </source>
</evidence>
<dbReference type="Pfam" id="PF13411">
    <property type="entry name" value="MerR_1"/>
    <property type="match status" value="1"/>
</dbReference>
<feature type="domain" description="HTH merR-type" evidence="2">
    <location>
        <begin position="1"/>
        <end position="70"/>
    </location>
</feature>
<dbReference type="AlphaFoldDB" id="A0A2G3DUA6"/>
<protein>
    <submittedName>
        <fullName evidence="3">MerR family transcriptional regulator</fullName>
    </submittedName>
</protein>
<dbReference type="RefSeq" id="WP_099392163.1">
    <property type="nucleotide sequence ID" value="NZ_PDYF01000017.1"/>
</dbReference>
<dbReference type="InterPro" id="IPR036244">
    <property type="entry name" value="TipA-like_antibiotic-bd"/>
</dbReference>
<dbReference type="CDD" id="cd01106">
    <property type="entry name" value="HTH_TipAL-Mta"/>
    <property type="match status" value="1"/>
</dbReference>
<evidence type="ECO:0000313" key="3">
    <source>
        <dbReference type="EMBL" id="PHU34574.1"/>
    </source>
</evidence>
<dbReference type="SUPFAM" id="SSF46955">
    <property type="entry name" value="Putative DNA-binding domain"/>
    <property type="match status" value="1"/>
</dbReference>
<name>A0A2G3DUA6_9FIRM</name>
<proteinExistence type="predicted"/>
<sequence length="282" mass="32352">MKTVKEVSELTGISVRTLHYYDEIGLFKPTEVNEAGYRLYDDKAIDKLGQILVFKELDIPLADIKHIMENPGLDSSSVLAKQRKMLCLKKQRIERIIAGIDEMLKGDNMDFKVFDETELQDMFSDMLENMSESQQQIFIDQYGSAENWKKHLLESASDEKVQKNYAKLVEWYGDKDAVKESMKSAPRSEVFASYQKRMGDIQQRIADMKGTDVNSFEVRQLVGEYDFVAKQLYQLEDSKAFLLDMAKGYQENEELAKGIDMVYGNGAAKYIGEAIEGFYLRG</sequence>
<dbReference type="InterPro" id="IPR047057">
    <property type="entry name" value="MerR_fam"/>
</dbReference>
<gene>
    <name evidence="3" type="ORF">CSX01_09150</name>
</gene>
<dbReference type="Gene3D" id="1.10.1660.10">
    <property type="match status" value="1"/>
</dbReference>
<reference evidence="3 4" key="2">
    <citation type="submission" date="2017-10" db="EMBL/GenBank/DDBJ databases">
        <authorList>
            <person name="Banno H."/>
            <person name="Chua N.-H."/>
        </authorList>
    </citation>
    <scope>NUCLEOTIDE SEQUENCE [LARGE SCALE GENOMIC DNA]</scope>
    <source>
        <strain evidence="3 4">JK626</strain>
    </source>
</reference>